<feature type="modified residue" description="4-aspartylphosphate" evidence="6">
    <location>
        <position position="27"/>
    </location>
</feature>
<dbReference type="PROSITE" id="PS50109">
    <property type="entry name" value="HIS_KIN"/>
    <property type="match status" value="1"/>
</dbReference>
<dbReference type="Gene3D" id="3.40.50.2300">
    <property type="match status" value="1"/>
</dbReference>
<feature type="non-terminal residue" evidence="9">
    <location>
        <position position="1"/>
    </location>
</feature>
<dbReference type="InterPro" id="IPR003661">
    <property type="entry name" value="HisK_dim/P_dom"/>
</dbReference>
<dbReference type="InterPro" id="IPR036890">
    <property type="entry name" value="HATPase_C_sf"/>
</dbReference>
<dbReference type="SUPFAM" id="SSF55874">
    <property type="entry name" value="ATPase domain of HSP90 chaperone/DNA topoisomerase II/histidine kinase"/>
    <property type="match status" value="1"/>
</dbReference>
<evidence type="ECO:0000256" key="3">
    <source>
        <dbReference type="ARBA" id="ARBA00022553"/>
    </source>
</evidence>
<feature type="domain" description="Histidine kinase" evidence="7">
    <location>
        <begin position="141"/>
        <end position="361"/>
    </location>
</feature>
<name>A0ABT7VUP3_9GAMM</name>
<dbReference type="EC" id="2.7.13.3" evidence="2"/>
<dbReference type="PROSITE" id="PS50110">
    <property type="entry name" value="RESPONSE_REGULATORY"/>
    <property type="match status" value="1"/>
</dbReference>
<reference evidence="9" key="1">
    <citation type="submission" date="2023-06" db="EMBL/GenBank/DDBJ databases">
        <title>Uncultivated large filamentous bacteria from sulfidic sediments reveal new species and different genomic features in energy metabolism and defense.</title>
        <authorList>
            <person name="Fonseca A."/>
        </authorList>
    </citation>
    <scope>NUCLEOTIDE SEQUENCE</scope>
    <source>
        <strain evidence="9">HSG4</strain>
    </source>
</reference>
<accession>A0ABT7VUP3</accession>
<dbReference type="InterPro" id="IPR004358">
    <property type="entry name" value="Sig_transdc_His_kin-like_C"/>
</dbReference>
<keyword evidence="10" id="KW-1185">Reference proteome</keyword>
<evidence type="ECO:0000256" key="2">
    <source>
        <dbReference type="ARBA" id="ARBA00012438"/>
    </source>
</evidence>
<evidence type="ECO:0000313" key="10">
    <source>
        <dbReference type="Proteomes" id="UP001171945"/>
    </source>
</evidence>
<dbReference type="EMBL" id="JAUCGM010000548">
    <property type="protein sequence ID" value="MDM8563278.1"/>
    <property type="molecule type" value="Genomic_DNA"/>
</dbReference>
<evidence type="ECO:0000256" key="1">
    <source>
        <dbReference type="ARBA" id="ARBA00000085"/>
    </source>
</evidence>
<organism evidence="9 10">
    <name type="scientific">Candidatus Marithioploca araucensis</name>
    <dbReference type="NCBI Taxonomy" id="70273"/>
    <lineage>
        <taxon>Bacteria</taxon>
        <taxon>Pseudomonadati</taxon>
        <taxon>Pseudomonadota</taxon>
        <taxon>Gammaproteobacteria</taxon>
        <taxon>Thiotrichales</taxon>
        <taxon>Thiotrichaceae</taxon>
        <taxon>Candidatus Marithioploca</taxon>
    </lineage>
</organism>
<dbReference type="InterPro" id="IPR036097">
    <property type="entry name" value="HisK_dim/P_sf"/>
</dbReference>
<dbReference type="SUPFAM" id="SSF52172">
    <property type="entry name" value="CheY-like"/>
    <property type="match status" value="1"/>
</dbReference>
<dbReference type="CDD" id="cd00082">
    <property type="entry name" value="HisKA"/>
    <property type="match status" value="1"/>
</dbReference>
<sequence>FRVVSARNGQDGLALAKKDKPDIILLDIIMGGWDGYETCYRIKQDDDLVKIPILFLSALGDTENKVRAFKAGGVDYVSKPFQKDELLARVETQLELAYLRQNLEREVANQTEKIQLLFEALKLSYDKAQQASILKTEFLRNISHEFRTPMNIVLGMTETLIEDTELTEEQRDYADTVMQAGKRLMDILTNMLNFSQQFKGELKEVISDFHIHGVIDDVLKELSAATEGVQISTEIAPSLYAPLRGNQEDISKVLSKLLDNAIKFTHQGEIVIEVQPIEADDDRRWVRFEIRDTGIGIAKNKQAHLFDIFFQIDGSSTRAYEGLGMGLAVAKMFTENMGGEIGVESIKNRGSTFWFNVPLEQDF</sequence>
<dbReference type="InterPro" id="IPR001789">
    <property type="entry name" value="Sig_transdc_resp-reg_receiver"/>
</dbReference>
<dbReference type="InterPro" id="IPR003594">
    <property type="entry name" value="HATPase_dom"/>
</dbReference>
<dbReference type="Pfam" id="PF00072">
    <property type="entry name" value="Response_reg"/>
    <property type="match status" value="1"/>
</dbReference>
<proteinExistence type="predicted"/>
<dbReference type="Pfam" id="PF02518">
    <property type="entry name" value="HATPase_c"/>
    <property type="match status" value="1"/>
</dbReference>
<dbReference type="GO" id="GO:0005524">
    <property type="term" value="F:ATP binding"/>
    <property type="evidence" value="ECO:0007669"/>
    <property type="project" value="UniProtKB-KW"/>
</dbReference>
<dbReference type="Proteomes" id="UP001171945">
    <property type="component" value="Unassembled WGS sequence"/>
</dbReference>
<evidence type="ECO:0000259" key="8">
    <source>
        <dbReference type="PROSITE" id="PS50110"/>
    </source>
</evidence>
<keyword evidence="5" id="KW-0418">Kinase</keyword>
<dbReference type="PANTHER" id="PTHR43047">
    <property type="entry name" value="TWO-COMPONENT HISTIDINE PROTEIN KINASE"/>
    <property type="match status" value="1"/>
</dbReference>
<dbReference type="Pfam" id="PF00512">
    <property type="entry name" value="HisKA"/>
    <property type="match status" value="1"/>
</dbReference>
<dbReference type="PRINTS" id="PR00344">
    <property type="entry name" value="BCTRLSENSOR"/>
</dbReference>
<comment type="catalytic activity">
    <reaction evidence="1">
        <text>ATP + protein L-histidine = ADP + protein N-phospho-L-histidine.</text>
        <dbReference type="EC" id="2.7.13.3"/>
    </reaction>
</comment>
<dbReference type="SUPFAM" id="SSF47384">
    <property type="entry name" value="Homodimeric domain of signal transducing histidine kinase"/>
    <property type="match status" value="1"/>
</dbReference>
<dbReference type="SMART" id="SM00388">
    <property type="entry name" value="HisKA"/>
    <property type="match status" value="1"/>
</dbReference>
<protein>
    <recommendedName>
        <fullName evidence="2">histidine kinase</fullName>
        <ecNumber evidence="2">2.7.13.3</ecNumber>
    </recommendedName>
</protein>
<dbReference type="CDD" id="cd16922">
    <property type="entry name" value="HATPase_EvgS-ArcB-TorS-like"/>
    <property type="match status" value="1"/>
</dbReference>
<evidence type="ECO:0000256" key="5">
    <source>
        <dbReference type="ARBA" id="ARBA00022777"/>
    </source>
</evidence>
<keyword evidence="4" id="KW-0808">Transferase</keyword>
<gene>
    <name evidence="9" type="ORF">QUF54_07985</name>
</gene>
<keyword evidence="9" id="KW-0547">Nucleotide-binding</keyword>
<feature type="domain" description="Response regulatory" evidence="8">
    <location>
        <begin position="1"/>
        <end position="94"/>
    </location>
</feature>
<dbReference type="Gene3D" id="3.30.565.10">
    <property type="entry name" value="Histidine kinase-like ATPase, C-terminal domain"/>
    <property type="match status" value="1"/>
</dbReference>
<dbReference type="InterPro" id="IPR005467">
    <property type="entry name" value="His_kinase_dom"/>
</dbReference>
<dbReference type="Gene3D" id="1.10.287.130">
    <property type="match status" value="1"/>
</dbReference>
<keyword evidence="3 6" id="KW-0597">Phosphoprotein</keyword>
<keyword evidence="9" id="KW-0067">ATP-binding</keyword>
<evidence type="ECO:0000259" key="7">
    <source>
        <dbReference type="PROSITE" id="PS50109"/>
    </source>
</evidence>
<evidence type="ECO:0000256" key="6">
    <source>
        <dbReference type="PROSITE-ProRule" id="PRU00169"/>
    </source>
</evidence>
<comment type="caution">
    <text evidence="9">The sequence shown here is derived from an EMBL/GenBank/DDBJ whole genome shotgun (WGS) entry which is preliminary data.</text>
</comment>
<dbReference type="SMART" id="SM00448">
    <property type="entry name" value="REC"/>
    <property type="match status" value="1"/>
</dbReference>
<dbReference type="InterPro" id="IPR011006">
    <property type="entry name" value="CheY-like_superfamily"/>
</dbReference>
<evidence type="ECO:0000313" key="9">
    <source>
        <dbReference type="EMBL" id="MDM8563278.1"/>
    </source>
</evidence>
<evidence type="ECO:0000256" key="4">
    <source>
        <dbReference type="ARBA" id="ARBA00022679"/>
    </source>
</evidence>
<dbReference type="SMART" id="SM00387">
    <property type="entry name" value="HATPase_c"/>
    <property type="match status" value="1"/>
</dbReference>